<dbReference type="EC" id="2.7.13.3" evidence="2"/>
<dbReference type="RefSeq" id="WP_264140534.1">
    <property type="nucleotide sequence ID" value="NZ_JAOYOD010000012.1"/>
</dbReference>
<dbReference type="CDD" id="cd00082">
    <property type="entry name" value="HisKA"/>
    <property type="match status" value="1"/>
</dbReference>
<protein>
    <recommendedName>
        <fullName evidence="2">histidine kinase</fullName>
        <ecNumber evidence="2">2.7.13.3</ecNumber>
    </recommendedName>
</protein>
<dbReference type="SMART" id="SM00388">
    <property type="entry name" value="HisKA"/>
    <property type="match status" value="1"/>
</dbReference>
<organism evidence="5 6">
    <name type="scientific">Reichenbachiella ulvae</name>
    <dbReference type="NCBI Taxonomy" id="2980104"/>
    <lineage>
        <taxon>Bacteria</taxon>
        <taxon>Pseudomonadati</taxon>
        <taxon>Bacteroidota</taxon>
        <taxon>Cytophagia</taxon>
        <taxon>Cytophagales</taxon>
        <taxon>Reichenbachiellaceae</taxon>
        <taxon>Reichenbachiella</taxon>
    </lineage>
</organism>
<feature type="domain" description="Signal transduction histidine kinase dimerisation/phosphoacceptor" evidence="4">
    <location>
        <begin position="4"/>
        <end position="72"/>
    </location>
</feature>
<proteinExistence type="predicted"/>
<dbReference type="EMBL" id="JAOYOD010000012">
    <property type="protein sequence ID" value="MCV9389551.1"/>
    <property type="molecule type" value="Genomic_DNA"/>
</dbReference>
<evidence type="ECO:0000313" key="5">
    <source>
        <dbReference type="EMBL" id="MCV9389551.1"/>
    </source>
</evidence>
<dbReference type="PANTHER" id="PTHR43547:SF2">
    <property type="entry name" value="HYBRID SIGNAL TRANSDUCTION HISTIDINE KINASE C"/>
    <property type="match status" value="1"/>
</dbReference>
<dbReference type="Gene3D" id="1.10.287.130">
    <property type="match status" value="1"/>
</dbReference>
<keyword evidence="6" id="KW-1185">Reference proteome</keyword>
<accession>A0ABT3D141</accession>
<comment type="catalytic activity">
    <reaction evidence="1">
        <text>ATP + protein L-histidine = ADP + protein N-phospho-L-histidine.</text>
        <dbReference type="EC" id="2.7.13.3"/>
    </reaction>
</comment>
<name>A0ABT3D141_9BACT</name>
<reference evidence="5 6" key="1">
    <citation type="submission" date="2022-10" db="EMBL/GenBank/DDBJ databases">
        <title>Comparative genomics and taxonomic characterization of three novel marine species of genus Reichenbachiella exhibiting antioxidant and polysaccharide degradation activities.</title>
        <authorList>
            <person name="Muhammad N."/>
            <person name="Lee Y.-J."/>
            <person name="Ko J."/>
            <person name="Kim S.-G."/>
        </authorList>
    </citation>
    <scope>NUCLEOTIDE SEQUENCE [LARGE SCALE GENOMIC DNA]</scope>
    <source>
        <strain evidence="5 6">ABR2-5</strain>
    </source>
</reference>
<evidence type="ECO:0000313" key="6">
    <source>
        <dbReference type="Proteomes" id="UP001300692"/>
    </source>
</evidence>
<dbReference type="Pfam" id="PF00512">
    <property type="entry name" value="HisKA"/>
    <property type="match status" value="1"/>
</dbReference>
<dbReference type="SUPFAM" id="SSF47384">
    <property type="entry name" value="Homodimeric domain of signal transducing histidine kinase"/>
    <property type="match status" value="1"/>
</dbReference>
<evidence type="ECO:0000256" key="1">
    <source>
        <dbReference type="ARBA" id="ARBA00000085"/>
    </source>
</evidence>
<gene>
    <name evidence="5" type="ORF">N7U62_23085</name>
</gene>
<evidence type="ECO:0000259" key="4">
    <source>
        <dbReference type="SMART" id="SM00388"/>
    </source>
</evidence>
<evidence type="ECO:0000256" key="2">
    <source>
        <dbReference type="ARBA" id="ARBA00012438"/>
    </source>
</evidence>
<dbReference type="InterPro" id="IPR036097">
    <property type="entry name" value="HisK_dim/P_sf"/>
</dbReference>
<keyword evidence="3" id="KW-0597">Phosphoprotein</keyword>
<dbReference type="InterPro" id="IPR003661">
    <property type="entry name" value="HisK_dim/P_dom"/>
</dbReference>
<sequence>MSEIKNDFINNMTHEFKTPISTVSLACEALRDEQIRNTEGLKERYLSIIHDENKRLGLQVEKVLQMAVIERNDFKLKLEEVNVHEIIEKAIANIMSNKVTNKGGGLHQGPQSD</sequence>
<evidence type="ECO:0000256" key="3">
    <source>
        <dbReference type="ARBA" id="ARBA00022553"/>
    </source>
</evidence>
<comment type="caution">
    <text evidence="5">The sequence shown here is derived from an EMBL/GenBank/DDBJ whole genome shotgun (WGS) entry which is preliminary data.</text>
</comment>
<dbReference type="Proteomes" id="UP001300692">
    <property type="component" value="Unassembled WGS sequence"/>
</dbReference>
<dbReference type="PANTHER" id="PTHR43547">
    <property type="entry name" value="TWO-COMPONENT HISTIDINE KINASE"/>
    <property type="match status" value="1"/>
</dbReference>